<dbReference type="Proteomes" id="UP000289857">
    <property type="component" value="Unassembled WGS sequence"/>
</dbReference>
<evidence type="ECO:0000313" key="1">
    <source>
        <dbReference type="EMBL" id="RXR20243.1"/>
    </source>
</evidence>
<protein>
    <submittedName>
        <fullName evidence="1">DNA polymerase III subunit gamma/tau</fullName>
    </submittedName>
</protein>
<keyword evidence="2" id="KW-1185">Reference proteome</keyword>
<evidence type="ECO:0000313" key="2">
    <source>
        <dbReference type="Proteomes" id="UP000289857"/>
    </source>
</evidence>
<comment type="caution">
    <text evidence="1">The sequence shown here is derived from an EMBL/GenBank/DDBJ whole genome shotgun (WGS) entry which is preliminary data.</text>
</comment>
<proteinExistence type="predicted"/>
<gene>
    <name evidence="1" type="ORF">EQG61_13395</name>
</gene>
<dbReference type="AlphaFoldDB" id="A0A4Q1K388"/>
<dbReference type="OrthoDB" id="1467297at2"/>
<accession>A0A4Q1K388</accession>
<name>A0A4Q1K388_9FLAO</name>
<reference evidence="2" key="1">
    <citation type="submission" date="2019-01" db="EMBL/GenBank/DDBJ databases">
        <title>Cytophagaceae bacterium strain CAR-16.</title>
        <authorList>
            <person name="Chen W.-M."/>
        </authorList>
    </citation>
    <scope>NUCLEOTIDE SEQUENCE [LARGE SCALE GENOMIC DNA]</scope>
    <source>
        <strain evidence="2">WWJ-16</strain>
    </source>
</reference>
<organism evidence="1 2">
    <name type="scientific">Flavobacterium stagni</name>
    <dbReference type="NCBI Taxonomy" id="2506421"/>
    <lineage>
        <taxon>Bacteria</taxon>
        <taxon>Pseudomonadati</taxon>
        <taxon>Bacteroidota</taxon>
        <taxon>Flavobacteriia</taxon>
        <taxon>Flavobacteriales</taxon>
        <taxon>Flavobacteriaceae</taxon>
        <taxon>Flavobacterium</taxon>
    </lineage>
</organism>
<dbReference type="EMBL" id="SBKN01000010">
    <property type="protein sequence ID" value="RXR20243.1"/>
    <property type="molecule type" value="Genomic_DNA"/>
</dbReference>
<sequence length="160" mass="18494">MPGNDGSGKVSALSLSSIRAKKELQEQQRNVVREEAKALPTEKFTETEMLEQWYKYADRLNDKGHKIMEALLRINDPQLEGTRIIHTLPNEGSKLDFEKEKPELVAFLRAKLHNHEISLDIEVNEEVKSKVAFTPQDKFNRLNEINPNLELLRKLFDLDV</sequence>